<keyword evidence="3" id="KW-1185">Reference proteome</keyword>
<evidence type="ECO:0000313" key="3">
    <source>
        <dbReference type="Proteomes" id="UP000635477"/>
    </source>
</evidence>
<evidence type="ECO:0000313" key="2">
    <source>
        <dbReference type="EMBL" id="KAF4979312.1"/>
    </source>
</evidence>
<reference evidence="2" key="2">
    <citation type="submission" date="2020-05" db="EMBL/GenBank/DDBJ databases">
        <authorList>
            <person name="Kim H.-S."/>
            <person name="Proctor R.H."/>
            <person name="Brown D.W."/>
        </authorList>
    </citation>
    <scope>NUCLEOTIDE SEQUENCE</scope>
    <source>
        <strain evidence="2">NRRL 22465</strain>
    </source>
</reference>
<feature type="compositionally biased region" description="Polar residues" evidence="1">
    <location>
        <begin position="18"/>
        <end position="58"/>
    </location>
</feature>
<gene>
    <name evidence="2" type="ORF">FZEAL_4453</name>
</gene>
<reference evidence="2" key="1">
    <citation type="journal article" date="2020" name="BMC Genomics">
        <title>Correction to: Identification and distribution of gene clusters required for synthesis of sphingolipid metabolism inhibitors in diverse species of the filamentous fungus Fusarium.</title>
        <authorList>
            <person name="Kim H.S."/>
            <person name="Lohmar J.M."/>
            <person name="Busman M."/>
            <person name="Brown D.W."/>
            <person name="Naumann T.A."/>
            <person name="Divon H.H."/>
            <person name="Lysoe E."/>
            <person name="Uhlig S."/>
            <person name="Proctor R.H."/>
        </authorList>
    </citation>
    <scope>NUCLEOTIDE SEQUENCE</scope>
    <source>
        <strain evidence="2">NRRL 22465</strain>
    </source>
</reference>
<protein>
    <submittedName>
        <fullName evidence="2">Uncharacterized protein</fullName>
    </submittedName>
</protein>
<dbReference type="Proteomes" id="UP000635477">
    <property type="component" value="Unassembled WGS sequence"/>
</dbReference>
<accession>A0A8H4UM88</accession>
<evidence type="ECO:0000256" key="1">
    <source>
        <dbReference type="SAM" id="MobiDB-lite"/>
    </source>
</evidence>
<dbReference type="AlphaFoldDB" id="A0A8H4UM88"/>
<feature type="region of interest" description="Disordered" evidence="1">
    <location>
        <begin position="1"/>
        <end position="85"/>
    </location>
</feature>
<name>A0A8H4UM88_9HYPO</name>
<comment type="caution">
    <text evidence="2">The sequence shown here is derived from an EMBL/GenBank/DDBJ whole genome shotgun (WGS) entry which is preliminary data.</text>
</comment>
<dbReference type="OrthoDB" id="5078511at2759"/>
<organism evidence="2 3">
    <name type="scientific">Fusarium zealandicum</name>
    <dbReference type="NCBI Taxonomy" id="1053134"/>
    <lineage>
        <taxon>Eukaryota</taxon>
        <taxon>Fungi</taxon>
        <taxon>Dikarya</taxon>
        <taxon>Ascomycota</taxon>
        <taxon>Pezizomycotina</taxon>
        <taxon>Sordariomycetes</taxon>
        <taxon>Hypocreomycetidae</taxon>
        <taxon>Hypocreales</taxon>
        <taxon>Nectriaceae</taxon>
        <taxon>Fusarium</taxon>
        <taxon>Fusarium staphyleae species complex</taxon>
    </lineage>
</organism>
<dbReference type="EMBL" id="JABEYC010000308">
    <property type="protein sequence ID" value="KAF4979312.1"/>
    <property type="molecule type" value="Genomic_DNA"/>
</dbReference>
<proteinExistence type="predicted"/>
<sequence>MTSAHDPARLRQGLHPLTTASPGVYNSSLHSPISAVSMSSSHLQSAQTPGSSAIQPYNPQEWGPAQAAVAERPRQFAGETQGKPLLNSCLGPSRCSLTYISWAATSTALQSPQESTATPNEYCV</sequence>